<gene>
    <name evidence="2" type="ORF">HCBG_08996</name>
</gene>
<dbReference type="AlphaFoldDB" id="C0P0R6"/>
<organism evidence="2 3">
    <name type="scientific">Ajellomyces capsulatus (strain G186AR / H82 / ATCC MYA-2454 / RMSCC 2432)</name>
    <name type="common">Darling's disease fungus</name>
    <name type="synonym">Histoplasma capsulatum</name>
    <dbReference type="NCBI Taxonomy" id="447093"/>
    <lineage>
        <taxon>Eukaryota</taxon>
        <taxon>Fungi</taxon>
        <taxon>Dikarya</taxon>
        <taxon>Ascomycota</taxon>
        <taxon>Pezizomycotina</taxon>
        <taxon>Eurotiomycetes</taxon>
        <taxon>Eurotiomycetidae</taxon>
        <taxon>Onygenales</taxon>
        <taxon>Ajellomycetaceae</taxon>
        <taxon>Histoplasma</taxon>
    </lineage>
</organism>
<evidence type="ECO:0000256" key="1">
    <source>
        <dbReference type="SAM" id="MobiDB-lite"/>
    </source>
</evidence>
<name>C0P0R6_AJECG</name>
<protein>
    <submittedName>
        <fullName evidence="2">Uncharacterized protein</fullName>
    </submittedName>
</protein>
<dbReference type="RefSeq" id="XP_045283197.1">
    <property type="nucleotide sequence ID" value="XM_045436045.1"/>
</dbReference>
<dbReference type="InParanoid" id="C0P0R6"/>
<feature type="region of interest" description="Disordered" evidence="1">
    <location>
        <begin position="1"/>
        <end position="47"/>
    </location>
</feature>
<evidence type="ECO:0000313" key="3">
    <source>
        <dbReference type="Proteomes" id="UP000001631"/>
    </source>
</evidence>
<accession>C0P0R6</accession>
<dbReference type="EMBL" id="GG663382">
    <property type="protein sequence ID" value="EEH02716.1"/>
    <property type="molecule type" value="Genomic_DNA"/>
</dbReference>
<dbReference type="Proteomes" id="UP000001631">
    <property type="component" value="Unassembled WGS sequence"/>
</dbReference>
<dbReference type="HOGENOM" id="CLU_2120392_0_0_1"/>
<sequence length="114" mass="12743">MMPTWRAGNFPLPAGSSLGLAPLQPRVQPHPGSCPRILRSKSGRRTDSNIRTVHSSFRVAELSHCARPHSMDHEYLYERPIGGGDMPQAAPDSSWWIGSAEHKFEDEIGHRDEM</sequence>
<keyword evidence="3" id="KW-1185">Reference proteome</keyword>
<evidence type="ECO:0000313" key="2">
    <source>
        <dbReference type="EMBL" id="EEH02716.1"/>
    </source>
</evidence>
<proteinExistence type="predicted"/>
<dbReference type="GeneID" id="69042012"/>
<reference evidence="2" key="1">
    <citation type="submission" date="2009-02" db="EMBL/GenBank/DDBJ databases">
        <title>The Genome Sequence of Ajellomyces capsulatus strain G186AR.</title>
        <authorList>
            <consortium name="The Broad Institute Genome Sequencing Platform"/>
            <person name="Champion M."/>
            <person name="Cuomo C."/>
            <person name="Ma L.-J."/>
            <person name="Henn M.R."/>
            <person name="Sil A."/>
            <person name="Goldman B."/>
            <person name="Young S.K."/>
            <person name="Kodira C.D."/>
            <person name="Zeng Q."/>
            <person name="Koehrsen M."/>
            <person name="Alvarado L."/>
            <person name="Berlin A."/>
            <person name="Borenstein D."/>
            <person name="Chen Z."/>
            <person name="Engels R."/>
            <person name="Freedman E."/>
            <person name="Gellesch M."/>
            <person name="Goldberg J."/>
            <person name="Griggs A."/>
            <person name="Gujja S."/>
            <person name="Heiman D."/>
            <person name="Hepburn T."/>
            <person name="Howarth C."/>
            <person name="Jen D."/>
            <person name="Larson L."/>
            <person name="Lewis B."/>
            <person name="Mehta T."/>
            <person name="Park D."/>
            <person name="Pearson M."/>
            <person name="Roberts A."/>
            <person name="Saif S."/>
            <person name="Shea T."/>
            <person name="Shenoy N."/>
            <person name="Sisk P."/>
            <person name="Stolte C."/>
            <person name="Sykes S."/>
            <person name="Walk T."/>
            <person name="White J."/>
            <person name="Yandava C."/>
            <person name="Klein B."/>
            <person name="McEwen J.G."/>
            <person name="Puccia R."/>
            <person name="Goldman G.H."/>
            <person name="Felipe M.S."/>
            <person name="Nino-Vega G."/>
            <person name="San-Blas G."/>
            <person name="Taylor J."/>
            <person name="Mendoza L."/>
            <person name="Galagan J."/>
            <person name="Nusbaum C."/>
            <person name="Birren B."/>
        </authorList>
    </citation>
    <scope>NUCLEOTIDE SEQUENCE</scope>
    <source>
        <strain evidence="2">G186AR</strain>
    </source>
</reference>